<dbReference type="EMBL" id="AGBW02014676">
    <property type="protein sequence ID" value="OWR41226.1"/>
    <property type="molecule type" value="Genomic_DNA"/>
</dbReference>
<name>A0A212EIB4_DANPL</name>
<sequence>MAVRLLNFLNSCTLLPTHFIQYPVTAYKDQHGMECELRAETKSLLQPEYAGSRTHDSRKARSLLLNNVNMDSKIAIIPETQTVEGVICPFIYGYPSRVSPASTGVARSSILETKQLSLTIYLLQTHVQLKETKSAGNRYAYIFAPVRSLPTSESEL</sequence>
<dbReference type="InParanoid" id="A0A212EIB4"/>
<protein>
    <submittedName>
        <fullName evidence="1">Uncharacterized protein</fullName>
    </submittedName>
</protein>
<evidence type="ECO:0000313" key="2">
    <source>
        <dbReference type="Proteomes" id="UP000007151"/>
    </source>
</evidence>
<keyword evidence="2" id="KW-1185">Reference proteome</keyword>
<proteinExistence type="predicted"/>
<dbReference type="AlphaFoldDB" id="A0A212EIB4"/>
<dbReference type="KEGG" id="dpl:KGM_212573"/>
<organism evidence="1 2">
    <name type="scientific">Danaus plexippus plexippus</name>
    <dbReference type="NCBI Taxonomy" id="278856"/>
    <lineage>
        <taxon>Eukaryota</taxon>
        <taxon>Metazoa</taxon>
        <taxon>Ecdysozoa</taxon>
        <taxon>Arthropoda</taxon>
        <taxon>Hexapoda</taxon>
        <taxon>Insecta</taxon>
        <taxon>Pterygota</taxon>
        <taxon>Neoptera</taxon>
        <taxon>Endopterygota</taxon>
        <taxon>Lepidoptera</taxon>
        <taxon>Glossata</taxon>
        <taxon>Ditrysia</taxon>
        <taxon>Papilionoidea</taxon>
        <taxon>Nymphalidae</taxon>
        <taxon>Danainae</taxon>
        <taxon>Danaini</taxon>
        <taxon>Danaina</taxon>
        <taxon>Danaus</taxon>
        <taxon>Danaus</taxon>
    </lineage>
</organism>
<gene>
    <name evidence="1" type="ORF">KGM_212573</name>
</gene>
<dbReference type="Proteomes" id="UP000007151">
    <property type="component" value="Unassembled WGS sequence"/>
</dbReference>
<evidence type="ECO:0000313" key="1">
    <source>
        <dbReference type="EMBL" id="OWR41226.1"/>
    </source>
</evidence>
<comment type="caution">
    <text evidence="1">The sequence shown here is derived from an EMBL/GenBank/DDBJ whole genome shotgun (WGS) entry which is preliminary data.</text>
</comment>
<reference evidence="1 2" key="1">
    <citation type="journal article" date="2011" name="Cell">
        <title>The monarch butterfly genome yields insights into long-distance migration.</title>
        <authorList>
            <person name="Zhan S."/>
            <person name="Merlin C."/>
            <person name="Boore J.L."/>
            <person name="Reppert S.M."/>
        </authorList>
    </citation>
    <scope>NUCLEOTIDE SEQUENCE [LARGE SCALE GENOMIC DNA]</scope>
    <source>
        <strain evidence="1">F-2</strain>
    </source>
</reference>
<accession>A0A212EIB4</accession>